<organism evidence="2 3">
    <name type="scientific">Bowmanella yangjiangensis</name>
    <dbReference type="NCBI Taxonomy" id="2811230"/>
    <lineage>
        <taxon>Bacteria</taxon>
        <taxon>Pseudomonadati</taxon>
        <taxon>Pseudomonadota</taxon>
        <taxon>Gammaproteobacteria</taxon>
        <taxon>Alteromonadales</taxon>
        <taxon>Alteromonadaceae</taxon>
        <taxon>Bowmanella</taxon>
    </lineage>
</organism>
<dbReference type="InterPro" id="IPR024478">
    <property type="entry name" value="HlyB_4HB_MCP"/>
</dbReference>
<feature type="non-terminal residue" evidence="2">
    <location>
        <position position="84"/>
    </location>
</feature>
<reference evidence="2 3" key="1">
    <citation type="submission" date="2021-03" db="EMBL/GenBank/DDBJ databases">
        <title>novel species isolated from a fishpond in China.</title>
        <authorList>
            <person name="Lu H."/>
            <person name="Cai Z."/>
        </authorList>
    </citation>
    <scope>NUCLEOTIDE SEQUENCE [LARGE SCALE GENOMIC DNA]</scope>
    <source>
        <strain evidence="2 3">Y57</strain>
    </source>
</reference>
<keyword evidence="3" id="KW-1185">Reference proteome</keyword>
<proteinExistence type="predicted"/>
<evidence type="ECO:0000313" key="3">
    <source>
        <dbReference type="Proteomes" id="UP000663992"/>
    </source>
</evidence>
<protein>
    <submittedName>
        <fullName evidence="2">MCP four helix bundle domain-containing protein</fullName>
    </submittedName>
</protein>
<feature type="domain" description="Chemotaxis methyl-accepting receptor HlyB-like 4HB MCP" evidence="1">
    <location>
        <begin position="12"/>
        <end position="78"/>
    </location>
</feature>
<evidence type="ECO:0000313" key="2">
    <source>
        <dbReference type="EMBL" id="MBN7823429.1"/>
    </source>
</evidence>
<accession>A0ABS3D245</accession>
<dbReference type="EMBL" id="JAFKCS010000722">
    <property type="protein sequence ID" value="MBN7823429.1"/>
    <property type="molecule type" value="Genomic_DNA"/>
</dbReference>
<name>A0ABS3D245_9ALTE</name>
<gene>
    <name evidence="2" type="ORF">J0A65_26415</name>
</gene>
<evidence type="ECO:0000259" key="1">
    <source>
        <dbReference type="Pfam" id="PF12729"/>
    </source>
</evidence>
<dbReference type="Pfam" id="PF12729">
    <property type="entry name" value="4HB_MCP_1"/>
    <property type="match status" value="1"/>
</dbReference>
<dbReference type="Proteomes" id="UP000663992">
    <property type="component" value="Unassembled WGS sequence"/>
</dbReference>
<sequence>MLRAFTDLGFRWKIALPILLLAALLVAMGVLGMRGITQVADSSTTLTNRFLPGISLLLNADRDLYQAFIAERSMLDEDSGSHLE</sequence>
<comment type="caution">
    <text evidence="2">The sequence shown here is derived from an EMBL/GenBank/DDBJ whole genome shotgun (WGS) entry which is preliminary data.</text>
</comment>
<dbReference type="RefSeq" id="WP_206597149.1">
    <property type="nucleotide sequence ID" value="NZ_JAFKCS010000722.1"/>
</dbReference>